<keyword evidence="2" id="KW-0408">Iron</keyword>
<dbReference type="PANTHER" id="PTHR24305">
    <property type="entry name" value="CYTOCHROME P450"/>
    <property type="match status" value="1"/>
</dbReference>
<gene>
    <name evidence="3" type="primary">Cyp6a8</name>
    <name evidence="3" type="ORF">LCER1_G005517</name>
</gene>
<dbReference type="GO" id="GO:0005506">
    <property type="term" value="F:iron ion binding"/>
    <property type="evidence" value="ECO:0007669"/>
    <property type="project" value="InterPro"/>
</dbReference>
<dbReference type="GO" id="GO:0020037">
    <property type="term" value="F:heme binding"/>
    <property type="evidence" value="ECO:0007669"/>
    <property type="project" value="InterPro"/>
</dbReference>
<dbReference type="InterPro" id="IPR002401">
    <property type="entry name" value="Cyt_P450_E_grp-I"/>
</dbReference>
<name>A0A7D8UQV0_9HELO</name>
<dbReference type="AlphaFoldDB" id="A0A7D8UQV0"/>
<comment type="similarity">
    <text evidence="1">Belongs to the cytochrome P450 family.</text>
</comment>
<comment type="caution">
    <text evidence="3">The sequence shown here is derived from an EMBL/GenBank/DDBJ whole genome shotgun (WGS) entry which is preliminary data.</text>
</comment>
<dbReference type="Gene3D" id="1.10.630.10">
    <property type="entry name" value="Cytochrome P450"/>
    <property type="match status" value="1"/>
</dbReference>
<feature type="binding site" description="axial binding residue" evidence="2">
    <location>
        <position position="340"/>
    </location>
    <ligand>
        <name>heme</name>
        <dbReference type="ChEBI" id="CHEBI:30413"/>
    </ligand>
    <ligandPart>
        <name>Fe</name>
        <dbReference type="ChEBI" id="CHEBI:18248"/>
    </ligandPart>
</feature>
<sequence length="408" mass="45887">MKFAWNESSRQTQTDLGGSRAMLHYWNCQGKAGIPDMQEDLRTLSINVLAATAFLKPYDFIGSTDLRNRESSTESYRDCLHVVLKYAIFLMLVPYRFLTGAMLPHSLASIGRAAMSLKGFMMNIITEESAALSKGKPVSGGLITSLVRALDQKTPQQPDPGDFIRETKRSGLSVDEILGNIFVINIAGHDTTANTLVFTMMLLAANPEVQGWLHEEIITVTQGKPIGDWDYALFEQLKRCQAVFLETLRLYAPITGLPKITSRGVQILHIGDRPLAIPPGTEIFPLLLGIQTDPSYWVDPYVWRPSRWILHPKDAPEVREELFVPQKGTFFPWSEGPQNCVGKKFSQVEAVAVLACLFRDHRVCIKTRAGETEEHAKRRAQDCVNDVNYQLLLKMNHPDRVKLECMKV</sequence>
<dbReference type="SUPFAM" id="SSF48264">
    <property type="entry name" value="Cytochrome P450"/>
    <property type="match status" value="1"/>
</dbReference>
<dbReference type="PRINTS" id="PR00385">
    <property type="entry name" value="P450"/>
</dbReference>
<reference evidence="3 4" key="1">
    <citation type="submission" date="2018-05" db="EMBL/GenBank/DDBJ databases">
        <title>Whole genome sequencing for identification of molecular markers to develop diagnostic detection tools for the regulated plant pathogen Lachnellula willkommii.</title>
        <authorList>
            <person name="Giroux E."/>
            <person name="Bilodeau G."/>
        </authorList>
    </citation>
    <scope>NUCLEOTIDE SEQUENCE [LARGE SCALE GENOMIC DNA]</scope>
    <source>
        <strain evidence="3 4">CBS 625.97</strain>
    </source>
</reference>
<keyword evidence="4" id="KW-1185">Reference proteome</keyword>
<organism evidence="3 4">
    <name type="scientific">Lachnellula cervina</name>
    <dbReference type="NCBI Taxonomy" id="1316786"/>
    <lineage>
        <taxon>Eukaryota</taxon>
        <taxon>Fungi</taxon>
        <taxon>Dikarya</taxon>
        <taxon>Ascomycota</taxon>
        <taxon>Pezizomycotina</taxon>
        <taxon>Leotiomycetes</taxon>
        <taxon>Helotiales</taxon>
        <taxon>Lachnaceae</taxon>
        <taxon>Lachnellula</taxon>
    </lineage>
</organism>
<dbReference type="InterPro" id="IPR036396">
    <property type="entry name" value="Cyt_P450_sf"/>
</dbReference>
<keyword evidence="2" id="KW-0479">Metal-binding</keyword>
<dbReference type="InterPro" id="IPR001128">
    <property type="entry name" value="Cyt_P450"/>
</dbReference>
<evidence type="ECO:0000313" key="3">
    <source>
        <dbReference type="EMBL" id="TVY53020.1"/>
    </source>
</evidence>
<accession>A0A7D8UQV0</accession>
<evidence type="ECO:0000256" key="1">
    <source>
        <dbReference type="ARBA" id="ARBA00010617"/>
    </source>
</evidence>
<comment type="cofactor">
    <cofactor evidence="2">
        <name>heme</name>
        <dbReference type="ChEBI" id="CHEBI:30413"/>
    </cofactor>
</comment>
<dbReference type="EMBL" id="QGMG01000515">
    <property type="protein sequence ID" value="TVY53020.1"/>
    <property type="molecule type" value="Genomic_DNA"/>
</dbReference>
<dbReference type="Pfam" id="PF00067">
    <property type="entry name" value="p450"/>
    <property type="match status" value="1"/>
</dbReference>
<dbReference type="PRINTS" id="PR00463">
    <property type="entry name" value="EP450I"/>
</dbReference>
<evidence type="ECO:0000313" key="4">
    <source>
        <dbReference type="Proteomes" id="UP000481288"/>
    </source>
</evidence>
<dbReference type="GO" id="GO:0004497">
    <property type="term" value="F:monooxygenase activity"/>
    <property type="evidence" value="ECO:0007669"/>
    <property type="project" value="InterPro"/>
</dbReference>
<evidence type="ECO:0000256" key="2">
    <source>
        <dbReference type="PIRSR" id="PIRSR602401-1"/>
    </source>
</evidence>
<dbReference type="InterPro" id="IPR050121">
    <property type="entry name" value="Cytochrome_P450_monoxygenase"/>
</dbReference>
<dbReference type="GO" id="GO:0016705">
    <property type="term" value="F:oxidoreductase activity, acting on paired donors, with incorporation or reduction of molecular oxygen"/>
    <property type="evidence" value="ECO:0007669"/>
    <property type="project" value="InterPro"/>
</dbReference>
<dbReference type="OrthoDB" id="1470350at2759"/>
<dbReference type="Proteomes" id="UP000481288">
    <property type="component" value="Unassembled WGS sequence"/>
</dbReference>
<dbReference type="PANTHER" id="PTHR24305:SF166">
    <property type="entry name" value="CYTOCHROME P450 12A4, MITOCHONDRIAL-RELATED"/>
    <property type="match status" value="1"/>
</dbReference>
<protein>
    <submittedName>
        <fullName evidence="3">Cytochrome P450 6a8</fullName>
    </submittedName>
</protein>
<keyword evidence="2" id="KW-0349">Heme</keyword>
<proteinExistence type="inferred from homology"/>